<reference evidence="2" key="1">
    <citation type="submission" date="2011-03" db="EMBL/GenBank/DDBJ databases">
        <title>The genome sequence of Vavraia culicis strain floridensis.</title>
        <authorList>
            <consortium name="The Broad Institute Genome Sequencing Platform"/>
            <person name="Cuomo C."/>
            <person name="Becnel J."/>
            <person name="Sanscrainte N."/>
            <person name="Young S.K."/>
            <person name="Zeng Q."/>
            <person name="Gargeya S."/>
            <person name="Fitzgerald M."/>
            <person name="Haas B."/>
            <person name="Abouelleil A."/>
            <person name="Alvarado L."/>
            <person name="Arachchi H.M."/>
            <person name="Berlin A."/>
            <person name="Chapman S.B."/>
            <person name="Gearin G."/>
            <person name="Goldberg J."/>
            <person name="Griggs A."/>
            <person name="Gujja S."/>
            <person name="Hansen M."/>
            <person name="Heiman D."/>
            <person name="Howarth C."/>
            <person name="Larimer J."/>
            <person name="Lui A."/>
            <person name="MacDonald P.J.P."/>
            <person name="McCowen C."/>
            <person name="Montmayeur A."/>
            <person name="Murphy C."/>
            <person name="Neiman D."/>
            <person name="Pearson M."/>
            <person name="Priest M."/>
            <person name="Roberts A."/>
            <person name="Saif S."/>
            <person name="Shea T."/>
            <person name="Sisk P."/>
            <person name="Stolte C."/>
            <person name="Sykes S."/>
            <person name="Wortman J."/>
            <person name="Nusbaum C."/>
            <person name="Birren B."/>
        </authorList>
    </citation>
    <scope>NUCLEOTIDE SEQUENCE [LARGE SCALE GENOMIC DNA]</scope>
    <source>
        <strain evidence="2">floridensis</strain>
    </source>
</reference>
<dbReference type="InParanoid" id="L2GUA1"/>
<proteinExistence type="predicted"/>
<accession>L2GUA1</accession>
<dbReference type="OMA" id="CHEHSHY"/>
<dbReference type="AlphaFoldDB" id="L2GUA1"/>
<keyword evidence="2" id="KW-1185">Reference proteome</keyword>
<dbReference type="Proteomes" id="UP000011081">
    <property type="component" value="Unassembled WGS sequence"/>
</dbReference>
<dbReference type="EMBL" id="GL877421">
    <property type="protein sequence ID" value="ELA47251.1"/>
    <property type="molecule type" value="Genomic_DNA"/>
</dbReference>
<dbReference type="SUPFAM" id="SSF50370">
    <property type="entry name" value="Ricin B-like lectins"/>
    <property type="match status" value="1"/>
</dbReference>
<sequence length="231" mass="26425">MMIIFIGLMSAHEFHLKKIDGDLYVGEKGEDITLVELSGADTFELKETGIVNEDFIRVKSKDNYVWDLKGGGKKLIYWFNPHGGWNQQFSLHQRPEGHFKIVASNQMCVTYNTLLNYFVIDDCKEKEESQLFDMVDIGTKPQSKSNQTENTDLKSSEKAVIDQLSARIYELNHQCKINGELIANHPKEDKHEVCHSTKIMPTPPSPPPTPDTSFVPNIHPIRHRLFNNMLP</sequence>
<evidence type="ECO:0008006" key="3">
    <source>
        <dbReference type="Google" id="ProtNLM"/>
    </source>
</evidence>
<evidence type="ECO:0000313" key="2">
    <source>
        <dbReference type="Proteomes" id="UP000011081"/>
    </source>
</evidence>
<dbReference type="HOGENOM" id="CLU_1200605_0_0_1"/>
<dbReference type="VEuPathDB" id="MicrosporidiaDB:VCUG_01247"/>
<name>L2GUA1_VAVCU</name>
<organism evidence="1 2">
    <name type="scientific">Vavraia culicis (isolate floridensis)</name>
    <name type="common">Microsporidian parasite</name>
    <dbReference type="NCBI Taxonomy" id="948595"/>
    <lineage>
        <taxon>Eukaryota</taxon>
        <taxon>Fungi</taxon>
        <taxon>Fungi incertae sedis</taxon>
        <taxon>Microsporidia</taxon>
        <taxon>Pleistophoridae</taxon>
        <taxon>Vavraia</taxon>
    </lineage>
</organism>
<dbReference type="RefSeq" id="XP_008074266.1">
    <property type="nucleotide sequence ID" value="XM_008076075.1"/>
</dbReference>
<dbReference type="GeneID" id="19879127"/>
<protein>
    <recommendedName>
        <fullName evidence="3">Ricin B lectin domain-containing protein</fullName>
    </recommendedName>
</protein>
<dbReference type="InterPro" id="IPR035992">
    <property type="entry name" value="Ricin_B-like_lectins"/>
</dbReference>
<evidence type="ECO:0000313" key="1">
    <source>
        <dbReference type="EMBL" id="ELA47251.1"/>
    </source>
</evidence>
<dbReference type="OrthoDB" id="10515020at2759"/>
<gene>
    <name evidence="1" type="ORF">VCUG_01247</name>
</gene>